<dbReference type="CDD" id="cd02851">
    <property type="entry name" value="E_set_GO_C"/>
    <property type="match status" value="1"/>
</dbReference>
<proteinExistence type="predicted"/>
<dbReference type="EMBL" id="JAUEDM010000022">
    <property type="protein sequence ID" value="KAK3311787.1"/>
    <property type="molecule type" value="Genomic_DNA"/>
</dbReference>
<dbReference type="PANTHER" id="PTHR32208:SF21">
    <property type="entry name" value="LOW QUALITY PROTEIN: ALDEHYDE OXIDASE GLOX-LIKE"/>
    <property type="match status" value="1"/>
</dbReference>
<dbReference type="InterPro" id="IPR015202">
    <property type="entry name" value="GO-like_E_set"/>
</dbReference>
<dbReference type="SUPFAM" id="SSF50965">
    <property type="entry name" value="Galactose oxidase, central domain"/>
    <property type="match status" value="1"/>
</dbReference>
<dbReference type="SMART" id="SM00612">
    <property type="entry name" value="Kelch"/>
    <property type="match status" value="3"/>
</dbReference>
<gene>
    <name evidence="2" type="ORF">B0H66DRAFT_609091</name>
</gene>
<sequence>MAEEVVGHWSDPIELSNVAVHVSLLPTGKVLYWGRRADPKGPINQASLDEHFTRAFVWDPQTGTSTPTANEPLDMNGNPVNLFCAGHCFLPDGKLLIVGGHLTDGKGITHACTYDAATNTFTPKAPMNGGRWYPSALPLPDGRVIVMSGALESYTPNNISQIWSSDTSRPNPWTEVADPRAEGAGVLSLYPRVHLTPKGKIFMAGPQPRSWFLDLDVKKQARLRDYCPSVKYDTGKIMYIGGGEQESQGPTEMVEFIDLNGESPQWTSSPSTNMKIPRKQFNATVLPDGSVMVTGGTKGAGFNNLDSSATVHQAELWDPVANKWTDMASENFNRCYHGTALLLPDGRVMSAGSGPRPAIVNTPSDLVYYGEQFSVILGSDDPIDKISWVRLGSVTHCCNMNQSLMFLEGFSQEGTNLTVPAPANANLAPPGHYMLFVLNKQRVPSVGRIMRIASSSSAKAHGGSSIETTSQPHLAEQQERIMAERDRPPVVVGITPVCPYGLGPCWGGAHDALCRMSDIDVVCPVANQADAVALVYLKQEDLLPDIDAWRKEFAQTVNGSYEMRGIETTVSGVLSSKARSGDSEEQMTLTLAAGPQLRLAPFRQHSQLKWDITTRAPRPISDAEAGAYQRLAEALAAMDSAAQGVMPVRVTGTLHKLRDGDSSGKFCLDVRDFKLPGHKAPT</sequence>
<feature type="domain" description="Galactose oxidase-like Early set" evidence="1">
    <location>
        <begin position="356"/>
        <end position="452"/>
    </location>
</feature>
<dbReference type="AlphaFoldDB" id="A0AAE0HSG1"/>
<dbReference type="InterPro" id="IPR014756">
    <property type="entry name" value="Ig_E-set"/>
</dbReference>
<dbReference type="InterPro" id="IPR011043">
    <property type="entry name" value="Gal_Oxase/kelch_b-propeller"/>
</dbReference>
<dbReference type="InterPro" id="IPR006652">
    <property type="entry name" value="Kelch_1"/>
</dbReference>
<dbReference type="Gene3D" id="2.130.10.80">
    <property type="entry name" value="Galactose oxidase/kelch, beta-propeller"/>
    <property type="match status" value="1"/>
</dbReference>
<reference evidence="2" key="2">
    <citation type="submission" date="2023-06" db="EMBL/GenBank/DDBJ databases">
        <authorList>
            <consortium name="Lawrence Berkeley National Laboratory"/>
            <person name="Haridas S."/>
            <person name="Hensen N."/>
            <person name="Bonometti L."/>
            <person name="Westerberg I."/>
            <person name="Brannstrom I.O."/>
            <person name="Guillou S."/>
            <person name="Cros-Aarteil S."/>
            <person name="Calhoun S."/>
            <person name="Kuo A."/>
            <person name="Mondo S."/>
            <person name="Pangilinan J."/>
            <person name="Riley R."/>
            <person name="Labutti K."/>
            <person name="Andreopoulos B."/>
            <person name="Lipzen A."/>
            <person name="Chen C."/>
            <person name="Yanf M."/>
            <person name="Daum C."/>
            <person name="Ng V."/>
            <person name="Clum A."/>
            <person name="Steindorff A."/>
            <person name="Ohm R."/>
            <person name="Martin F."/>
            <person name="Silar P."/>
            <person name="Natvig D."/>
            <person name="Lalanne C."/>
            <person name="Gautier V."/>
            <person name="Ament-Velasquez S.L."/>
            <person name="Kruys A."/>
            <person name="Hutchinson M.I."/>
            <person name="Powell A.J."/>
            <person name="Barry K."/>
            <person name="Miller A.N."/>
            <person name="Grigoriev I.V."/>
            <person name="Debuchy R."/>
            <person name="Gladieux P."/>
            <person name="Thoren M.H."/>
            <person name="Johannesson H."/>
        </authorList>
    </citation>
    <scope>NUCLEOTIDE SEQUENCE</scope>
    <source>
        <strain evidence="2">CBS 118394</strain>
    </source>
</reference>
<dbReference type="PANTHER" id="PTHR32208">
    <property type="entry name" value="SECRETED PROTEIN-RELATED"/>
    <property type="match status" value="1"/>
</dbReference>
<keyword evidence="3" id="KW-1185">Reference proteome</keyword>
<protein>
    <recommendedName>
        <fullName evidence="1">Galactose oxidase-like Early set domain-containing protein</fullName>
    </recommendedName>
</protein>
<name>A0AAE0HSG1_9PEZI</name>
<dbReference type="Proteomes" id="UP001283341">
    <property type="component" value="Unassembled WGS sequence"/>
</dbReference>
<accession>A0AAE0HSG1</accession>
<dbReference type="Pfam" id="PF09118">
    <property type="entry name" value="GO-like_E_set"/>
    <property type="match status" value="1"/>
</dbReference>
<evidence type="ECO:0000259" key="1">
    <source>
        <dbReference type="Pfam" id="PF09118"/>
    </source>
</evidence>
<evidence type="ECO:0000313" key="2">
    <source>
        <dbReference type="EMBL" id="KAK3311787.1"/>
    </source>
</evidence>
<dbReference type="SUPFAM" id="SSF81296">
    <property type="entry name" value="E set domains"/>
    <property type="match status" value="1"/>
</dbReference>
<organism evidence="2 3">
    <name type="scientific">Apodospora peruviana</name>
    <dbReference type="NCBI Taxonomy" id="516989"/>
    <lineage>
        <taxon>Eukaryota</taxon>
        <taxon>Fungi</taxon>
        <taxon>Dikarya</taxon>
        <taxon>Ascomycota</taxon>
        <taxon>Pezizomycotina</taxon>
        <taxon>Sordariomycetes</taxon>
        <taxon>Sordariomycetidae</taxon>
        <taxon>Sordariales</taxon>
        <taxon>Lasiosphaeriaceae</taxon>
        <taxon>Apodospora</taxon>
    </lineage>
</organism>
<comment type="caution">
    <text evidence="2">The sequence shown here is derived from an EMBL/GenBank/DDBJ whole genome shotgun (WGS) entry which is preliminary data.</text>
</comment>
<reference evidence="2" key="1">
    <citation type="journal article" date="2023" name="Mol. Phylogenet. Evol.">
        <title>Genome-scale phylogeny and comparative genomics of the fungal order Sordariales.</title>
        <authorList>
            <person name="Hensen N."/>
            <person name="Bonometti L."/>
            <person name="Westerberg I."/>
            <person name="Brannstrom I.O."/>
            <person name="Guillou S."/>
            <person name="Cros-Aarteil S."/>
            <person name="Calhoun S."/>
            <person name="Haridas S."/>
            <person name="Kuo A."/>
            <person name="Mondo S."/>
            <person name="Pangilinan J."/>
            <person name="Riley R."/>
            <person name="LaButti K."/>
            <person name="Andreopoulos B."/>
            <person name="Lipzen A."/>
            <person name="Chen C."/>
            <person name="Yan M."/>
            <person name="Daum C."/>
            <person name="Ng V."/>
            <person name="Clum A."/>
            <person name="Steindorff A."/>
            <person name="Ohm R.A."/>
            <person name="Martin F."/>
            <person name="Silar P."/>
            <person name="Natvig D.O."/>
            <person name="Lalanne C."/>
            <person name="Gautier V."/>
            <person name="Ament-Velasquez S.L."/>
            <person name="Kruys A."/>
            <person name="Hutchinson M.I."/>
            <person name="Powell A.J."/>
            <person name="Barry K."/>
            <person name="Miller A.N."/>
            <person name="Grigoriev I.V."/>
            <person name="Debuchy R."/>
            <person name="Gladieux P."/>
            <person name="Hiltunen Thoren M."/>
            <person name="Johannesson H."/>
        </authorList>
    </citation>
    <scope>NUCLEOTIDE SEQUENCE</scope>
    <source>
        <strain evidence="2">CBS 118394</strain>
    </source>
</reference>
<dbReference type="InterPro" id="IPR037293">
    <property type="entry name" value="Gal_Oxidase_central_sf"/>
</dbReference>
<evidence type="ECO:0000313" key="3">
    <source>
        <dbReference type="Proteomes" id="UP001283341"/>
    </source>
</evidence>